<keyword evidence="7 11" id="KW-0812">Transmembrane</keyword>
<accession>A0ABU5CVA9</accession>
<comment type="caution">
    <text evidence="13">The sequence shown here is derived from an EMBL/GenBank/DDBJ whole genome shotgun (WGS) entry which is preliminary data.</text>
</comment>
<reference evidence="13 14" key="1">
    <citation type="submission" date="2023-10" db="EMBL/GenBank/DDBJ databases">
        <title>Virgibacillus soli CC-YMP-6 genome.</title>
        <authorList>
            <person name="Miliotis G."/>
            <person name="Sengupta P."/>
            <person name="Hameed A."/>
            <person name="Chuvochina M."/>
            <person name="Mcdonagh F."/>
            <person name="Simpson A.C."/>
            <person name="Singh N.K."/>
            <person name="Rekha P.D."/>
            <person name="Raman K."/>
            <person name="Hugenholtz P."/>
            <person name="Venkateswaran K."/>
        </authorList>
    </citation>
    <scope>NUCLEOTIDE SEQUENCE [LARGE SCALE GENOMIC DNA]</scope>
    <source>
        <strain evidence="13 14">CC-YMP-6</strain>
    </source>
</reference>
<keyword evidence="4" id="KW-1003">Cell membrane</keyword>
<dbReference type="PROSITE" id="PS50885">
    <property type="entry name" value="HAMP"/>
    <property type="match status" value="1"/>
</dbReference>
<keyword evidence="8" id="KW-0418">Kinase</keyword>
<proteinExistence type="predicted"/>
<dbReference type="CDD" id="cd06225">
    <property type="entry name" value="HAMP"/>
    <property type="match status" value="1"/>
</dbReference>
<dbReference type="Pfam" id="PF00672">
    <property type="entry name" value="HAMP"/>
    <property type="match status" value="1"/>
</dbReference>
<keyword evidence="5" id="KW-0597">Phosphoprotein</keyword>
<comment type="catalytic activity">
    <reaction evidence="1">
        <text>ATP + protein L-histidine = ADP + protein N-phospho-L-histidine.</text>
        <dbReference type="EC" id="2.7.13.3"/>
    </reaction>
</comment>
<feature type="domain" description="HAMP" evidence="12">
    <location>
        <begin position="317"/>
        <end position="370"/>
    </location>
</feature>
<keyword evidence="10 11" id="KW-0472">Membrane</keyword>
<dbReference type="CDD" id="cd12913">
    <property type="entry name" value="PDC1_MCP_like"/>
    <property type="match status" value="1"/>
</dbReference>
<evidence type="ECO:0000256" key="2">
    <source>
        <dbReference type="ARBA" id="ARBA00004651"/>
    </source>
</evidence>
<evidence type="ECO:0000256" key="3">
    <source>
        <dbReference type="ARBA" id="ARBA00012438"/>
    </source>
</evidence>
<comment type="subcellular location">
    <subcellularLocation>
        <location evidence="2">Cell membrane</location>
        <topology evidence="2">Multi-pass membrane protein</topology>
    </subcellularLocation>
</comment>
<evidence type="ECO:0000256" key="8">
    <source>
        <dbReference type="ARBA" id="ARBA00022777"/>
    </source>
</evidence>
<evidence type="ECO:0000256" key="1">
    <source>
        <dbReference type="ARBA" id="ARBA00000085"/>
    </source>
</evidence>
<dbReference type="InterPro" id="IPR003660">
    <property type="entry name" value="HAMP_dom"/>
</dbReference>
<dbReference type="Gene3D" id="3.30.450.20">
    <property type="entry name" value="PAS domain"/>
    <property type="match status" value="2"/>
</dbReference>
<sequence length="420" mass="46688">MEHQSTKRKGSRLGSFYANSLQNKILIPFILLIFCTGLVAAFISYFSSVKNTTNVLSENVKGQMVSMDDTFDIFFSNVSSILDRFSTNHLLTNYNTKDKNELIQSFKETKEATPSLVSVYMSTNGGEFINYPTTKAAHDFNAKERLWYQDATQANGKVVWSEPYSDAGTGKTVITASKAYYNGDKLMGVVAADILIDTLVDMINKVKIGETGYAVIFDSQGKVIAHPDKSYIGKDLSNEQYYKEMIKAGNQGIVKYQLEGEDKVLGFAKNTTTNWLITGTVYVQDFQKQARSIIAPISIGVGIIMVLAILISVFTTRKIILSLKIVMERMKQIASGNLSHKPFHTQSQDEIGQLIQATNDMSITMRELINEVNNVTDSVLTHSEELTQSAGEVKTASEQVSSTMQELALVQKFKQEVRAT</sequence>
<keyword evidence="6" id="KW-0808">Transferase</keyword>
<organism evidence="13 14">
    <name type="scientific">Paracerasibacillus soli</name>
    <dbReference type="NCBI Taxonomy" id="480284"/>
    <lineage>
        <taxon>Bacteria</taxon>
        <taxon>Bacillati</taxon>
        <taxon>Bacillota</taxon>
        <taxon>Bacilli</taxon>
        <taxon>Bacillales</taxon>
        <taxon>Bacillaceae</taxon>
        <taxon>Paracerasibacillus</taxon>
    </lineage>
</organism>
<dbReference type="SMART" id="SM00304">
    <property type="entry name" value="HAMP"/>
    <property type="match status" value="1"/>
</dbReference>
<evidence type="ECO:0000313" key="13">
    <source>
        <dbReference type="EMBL" id="MDY0410313.1"/>
    </source>
</evidence>
<evidence type="ECO:0000256" key="10">
    <source>
        <dbReference type="ARBA" id="ARBA00023136"/>
    </source>
</evidence>
<name>A0ABU5CVA9_9BACI</name>
<evidence type="ECO:0000256" key="9">
    <source>
        <dbReference type="ARBA" id="ARBA00022989"/>
    </source>
</evidence>
<dbReference type="InterPro" id="IPR029151">
    <property type="entry name" value="Sensor-like_sf"/>
</dbReference>
<evidence type="ECO:0000259" key="12">
    <source>
        <dbReference type="PROSITE" id="PS50885"/>
    </source>
</evidence>
<dbReference type="SUPFAM" id="SSF158472">
    <property type="entry name" value="HAMP domain-like"/>
    <property type="match status" value="1"/>
</dbReference>
<dbReference type="InterPro" id="IPR050398">
    <property type="entry name" value="HssS/ArlS-like"/>
</dbReference>
<evidence type="ECO:0000256" key="7">
    <source>
        <dbReference type="ARBA" id="ARBA00022692"/>
    </source>
</evidence>
<gene>
    <name evidence="13" type="ORF">RWD45_19370</name>
</gene>
<evidence type="ECO:0000256" key="5">
    <source>
        <dbReference type="ARBA" id="ARBA00022553"/>
    </source>
</evidence>
<dbReference type="EC" id="2.7.13.3" evidence="3"/>
<dbReference type="EMBL" id="JAWDIQ010000003">
    <property type="protein sequence ID" value="MDY0410313.1"/>
    <property type="molecule type" value="Genomic_DNA"/>
</dbReference>
<evidence type="ECO:0000256" key="4">
    <source>
        <dbReference type="ARBA" id="ARBA00022475"/>
    </source>
</evidence>
<feature type="transmembrane region" description="Helical" evidence="11">
    <location>
        <begin position="25"/>
        <end position="46"/>
    </location>
</feature>
<dbReference type="Gene3D" id="6.10.340.10">
    <property type="match status" value="1"/>
</dbReference>
<feature type="transmembrane region" description="Helical" evidence="11">
    <location>
        <begin position="293"/>
        <end position="314"/>
    </location>
</feature>
<evidence type="ECO:0000256" key="11">
    <source>
        <dbReference type="SAM" id="Phobius"/>
    </source>
</evidence>
<dbReference type="CDD" id="cd12912">
    <property type="entry name" value="PDC2_MCP_like"/>
    <property type="match status" value="1"/>
</dbReference>
<keyword evidence="9 11" id="KW-1133">Transmembrane helix</keyword>
<dbReference type="SUPFAM" id="SSF103190">
    <property type="entry name" value="Sensory domain-like"/>
    <property type="match status" value="2"/>
</dbReference>
<keyword evidence="14" id="KW-1185">Reference proteome</keyword>
<dbReference type="Proteomes" id="UP001275315">
    <property type="component" value="Unassembled WGS sequence"/>
</dbReference>
<protein>
    <recommendedName>
        <fullName evidence="3">histidine kinase</fullName>
        <ecNumber evidence="3">2.7.13.3</ecNumber>
    </recommendedName>
</protein>
<evidence type="ECO:0000313" key="14">
    <source>
        <dbReference type="Proteomes" id="UP001275315"/>
    </source>
</evidence>
<evidence type="ECO:0000256" key="6">
    <source>
        <dbReference type="ARBA" id="ARBA00022679"/>
    </source>
</evidence>
<dbReference type="InterPro" id="IPR033479">
    <property type="entry name" value="dCache_1"/>
</dbReference>
<dbReference type="RefSeq" id="WP_320381188.1">
    <property type="nucleotide sequence ID" value="NZ_JAWDIQ010000003.1"/>
</dbReference>
<dbReference type="Pfam" id="PF02743">
    <property type="entry name" value="dCache_1"/>
    <property type="match status" value="1"/>
</dbReference>
<dbReference type="PANTHER" id="PTHR45528:SF10">
    <property type="entry name" value="METHYL-ACCEPTING CHEMOTAXIS PROTEIN"/>
    <property type="match status" value="1"/>
</dbReference>
<dbReference type="PANTHER" id="PTHR45528">
    <property type="entry name" value="SENSOR HISTIDINE KINASE CPXA"/>
    <property type="match status" value="1"/>
</dbReference>